<sequence>MIALDVIQKAIFQKLSTTGNITSFCGVYDLIPENASFPYVRVGDDRAVPWETKSFDGHQVTSTIHIWSAYKGKKEVKNIISLVDNAIRAGLTLDAGYTMDFWRLSSANILEDDRYQHGVLTYTFRIVQR</sequence>
<evidence type="ECO:0000313" key="1">
    <source>
        <dbReference type="EMBL" id="MCP8970570.1"/>
    </source>
</evidence>
<reference evidence="1" key="1">
    <citation type="submission" date="2022-07" db="EMBL/GenBank/DDBJ databases">
        <authorList>
            <person name="Li W.-J."/>
            <person name="Deng Q.-Q."/>
        </authorList>
    </citation>
    <scope>NUCLEOTIDE SEQUENCE</scope>
    <source>
        <strain evidence="1">SYSU M60031</strain>
    </source>
</reference>
<name>A0AA42BQS1_9BACI</name>
<dbReference type="AlphaFoldDB" id="A0AA42BQS1"/>
<gene>
    <name evidence="1" type="ORF">NK662_18795</name>
</gene>
<dbReference type="Pfam" id="PF11367">
    <property type="entry name" value="Tail_completion_gp17"/>
    <property type="match status" value="1"/>
</dbReference>
<dbReference type="InterPro" id="IPR053745">
    <property type="entry name" value="Viral_Tail_Comp_sf"/>
</dbReference>
<protein>
    <submittedName>
        <fullName evidence="1">DUF3168 domain-containing protein</fullName>
    </submittedName>
</protein>
<evidence type="ECO:0000313" key="2">
    <source>
        <dbReference type="Proteomes" id="UP001156102"/>
    </source>
</evidence>
<comment type="caution">
    <text evidence="1">The sequence shown here is derived from an EMBL/GenBank/DDBJ whole genome shotgun (WGS) entry which is preliminary data.</text>
</comment>
<dbReference type="EMBL" id="JANCLT010000012">
    <property type="protein sequence ID" value="MCP8970570.1"/>
    <property type="molecule type" value="Genomic_DNA"/>
</dbReference>
<dbReference type="InterPro" id="IPR021508">
    <property type="entry name" value="Gp17-like"/>
</dbReference>
<accession>A0AA42BQS1</accession>
<proteinExistence type="predicted"/>
<organism evidence="1 2">
    <name type="scientific">Ectobacillus ponti</name>
    <dbReference type="NCBI Taxonomy" id="2961894"/>
    <lineage>
        <taxon>Bacteria</taxon>
        <taxon>Bacillati</taxon>
        <taxon>Bacillota</taxon>
        <taxon>Bacilli</taxon>
        <taxon>Bacillales</taxon>
        <taxon>Bacillaceae</taxon>
        <taxon>Ectobacillus</taxon>
    </lineage>
</organism>
<keyword evidence="2" id="KW-1185">Reference proteome</keyword>
<dbReference type="Gene3D" id="3.30.2000.30">
    <property type="match status" value="1"/>
</dbReference>
<dbReference type="RefSeq" id="WP_254760486.1">
    <property type="nucleotide sequence ID" value="NZ_JANCLT010000012.1"/>
</dbReference>
<dbReference type="Proteomes" id="UP001156102">
    <property type="component" value="Unassembled WGS sequence"/>
</dbReference>